<dbReference type="PANTHER" id="PTHR33744:SF1">
    <property type="entry name" value="DNA-BINDING TRANSCRIPTIONAL ACTIVATOR ADER"/>
    <property type="match status" value="1"/>
</dbReference>
<dbReference type="EMBL" id="BAEE01000046">
    <property type="protein sequence ID" value="GAB09745.1"/>
    <property type="molecule type" value="Genomic_DNA"/>
</dbReference>
<gene>
    <name evidence="5" type="ORF">GOARA_046_00140</name>
</gene>
<dbReference type="InterPro" id="IPR051448">
    <property type="entry name" value="CdaR-like_regulators"/>
</dbReference>
<dbReference type="Pfam" id="PF14361">
    <property type="entry name" value="RsbRD_N"/>
    <property type="match status" value="1"/>
</dbReference>
<reference evidence="5 6" key="1">
    <citation type="submission" date="2011-11" db="EMBL/GenBank/DDBJ databases">
        <title>Whole genome shotgun sequence of Gordonia araii NBRC 100433.</title>
        <authorList>
            <person name="Yoshida Y."/>
            <person name="Hosoyama A."/>
            <person name="Tsuchikane K."/>
            <person name="Katsumata H."/>
            <person name="Yamazaki S."/>
            <person name="Fujita N."/>
        </authorList>
    </citation>
    <scope>NUCLEOTIDE SEQUENCE [LARGE SCALE GENOMIC DNA]</scope>
    <source>
        <strain evidence="5 6">NBRC 100433</strain>
    </source>
</reference>
<comment type="similarity">
    <text evidence="1">Belongs to the CdaR family.</text>
</comment>
<dbReference type="InterPro" id="IPR025751">
    <property type="entry name" value="RsbRD_N_dom"/>
</dbReference>
<accession>G7H1M0</accession>
<dbReference type="InterPro" id="IPR025736">
    <property type="entry name" value="PucR_C-HTH_dom"/>
</dbReference>
<dbReference type="RefSeq" id="WP_007321820.1">
    <property type="nucleotide sequence ID" value="NZ_BAEE01000046.1"/>
</dbReference>
<evidence type="ECO:0000313" key="5">
    <source>
        <dbReference type="EMBL" id="GAB09745.1"/>
    </source>
</evidence>
<dbReference type="InterPro" id="IPR042070">
    <property type="entry name" value="PucR_C-HTH_sf"/>
</dbReference>
<dbReference type="STRING" id="1073574.GOARA_046_00140"/>
<feature type="domain" description="CdaR GGDEF-like" evidence="4">
    <location>
        <begin position="197"/>
        <end position="306"/>
    </location>
</feature>
<evidence type="ECO:0000259" key="2">
    <source>
        <dbReference type="Pfam" id="PF13556"/>
    </source>
</evidence>
<feature type="domain" description="RsbT co-antagonist protein RsbRD N-terminal" evidence="3">
    <location>
        <begin position="32"/>
        <end position="172"/>
    </location>
</feature>
<dbReference type="InterPro" id="IPR041522">
    <property type="entry name" value="CdaR_GGDEF"/>
</dbReference>
<feature type="domain" description="PucR C-terminal helix-turn-helix" evidence="2">
    <location>
        <begin position="359"/>
        <end position="394"/>
    </location>
</feature>
<organism evidence="5 6">
    <name type="scientific">Gordonia araii NBRC 100433</name>
    <dbReference type="NCBI Taxonomy" id="1073574"/>
    <lineage>
        <taxon>Bacteria</taxon>
        <taxon>Bacillati</taxon>
        <taxon>Actinomycetota</taxon>
        <taxon>Actinomycetes</taxon>
        <taxon>Mycobacteriales</taxon>
        <taxon>Gordoniaceae</taxon>
        <taxon>Gordonia</taxon>
    </lineage>
</organism>
<dbReference type="AlphaFoldDB" id="G7H1M0"/>
<name>G7H1M0_9ACTN</name>
<dbReference type="PANTHER" id="PTHR33744">
    <property type="entry name" value="CARBOHYDRATE DIACID REGULATOR"/>
    <property type="match status" value="1"/>
</dbReference>
<dbReference type="Pfam" id="PF13556">
    <property type="entry name" value="HTH_30"/>
    <property type="match status" value="1"/>
</dbReference>
<comment type="caution">
    <text evidence="5">The sequence shown here is derived from an EMBL/GenBank/DDBJ whole genome shotgun (WGS) entry which is preliminary data.</text>
</comment>
<protein>
    <submittedName>
        <fullName evidence="5">Putative CdaR family transcriptional regulator</fullName>
    </submittedName>
</protein>
<evidence type="ECO:0000259" key="3">
    <source>
        <dbReference type="Pfam" id="PF14361"/>
    </source>
</evidence>
<dbReference type="Proteomes" id="UP000035088">
    <property type="component" value="Unassembled WGS sequence"/>
</dbReference>
<keyword evidence="6" id="KW-1185">Reference proteome</keyword>
<proteinExistence type="inferred from homology"/>
<evidence type="ECO:0000256" key="1">
    <source>
        <dbReference type="ARBA" id="ARBA00006754"/>
    </source>
</evidence>
<evidence type="ECO:0000259" key="4">
    <source>
        <dbReference type="Pfam" id="PF17853"/>
    </source>
</evidence>
<dbReference type="Pfam" id="PF17853">
    <property type="entry name" value="GGDEF_2"/>
    <property type="match status" value="1"/>
</dbReference>
<sequence length="423" mass="46292">MPISPRQPPPASPEVVAVVARMGTQLQAQKTEIVDAMSATMAREIADLLATDPVLRDMLWESVESNVTTILYGLSASVPISHLQPPSAAVEYARRLAQRGIPPNSLVRAYHMGQNDMINLFYSIVEEIELSHELTIEVLRYASALVYEYIDWISQYVFDVYERERNLWLGTAGNIRSALIHSVLRDPRGGADAFETQTGYRLDQHHLGAVVWTDAEKASTPAALDSVATGLARAVGPTGPPLSTAVDQETLWAWIPLGQHPPRLDTASLRESLSLPADLRISLGLPAEGAHGFQRSHEQAIAAYEVATMQHSPTSAIVGFGDRGIALTSLLAGNLDSTRAWVGEVLGRLADDTENAAVLRQTLRTFFATGESHLRTAEQLNLHRNTVKYRVDKALAGPRIHDRLDIALALQVCEFLGPTVLRH</sequence>
<evidence type="ECO:0000313" key="6">
    <source>
        <dbReference type="Proteomes" id="UP000035088"/>
    </source>
</evidence>
<dbReference type="Gene3D" id="1.10.10.2840">
    <property type="entry name" value="PucR C-terminal helix-turn-helix domain"/>
    <property type="match status" value="1"/>
</dbReference>